<dbReference type="EMBL" id="JAANQT010008162">
    <property type="protein sequence ID" value="KAG1283150.1"/>
    <property type="molecule type" value="Genomic_DNA"/>
</dbReference>
<organism evidence="1 2">
    <name type="scientific">Rhizopus oryzae</name>
    <name type="common">Mucormycosis agent</name>
    <name type="synonym">Rhizopus arrhizus var. delemar</name>
    <dbReference type="NCBI Taxonomy" id="64495"/>
    <lineage>
        <taxon>Eukaryota</taxon>
        <taxon>Fungi</taxon>
        <taxon>Fungi incertae sedis</taxon>
        <taxon>Mucoromycota</taxon>
        <taxon>Mucoromycotina</taxon>
        <taxon>Mucoromycetes</taxon>
        <taxon>Mucorales</taxon>
        <taxon>Mucorineae</taxon>
        <taxon>Rhizopodaceae</taxon>
        <taxon>Rhizopus</taxon>
    </lineage>
</organism>
<dbReference type="Proteomes" id="UP000716291">
    <property type="component" value="Unassembled WGS sequence"/>
</dbReference>
<sequence length="77" mass="8421">MGEQLQRGNVGVAIDDAAHRLGTRLGGDPGPFLRARHESESTICTADSRSEVPVCITRLATLPAKSFWKKLRLCRTT</sequence>
<name>A0A9P7BJ13_RHIOR</name>
<reference evidence="1" key="1">
    <citation type="journal article" date="2020" name="Microb. Genom.">
        <title>Genetic diversity of clinical and environmental Mucorales isolates obtained from an investigation of mucormycosis cases among solid organ transplant recipients.</title>
        <authorList>
            <person name="Nguyen M.H."/>
            <person name="Kaul D."/>
            <person name="Muto C."/>
            <person name="Cheng S.J."/>
            <person name="Richter R.A."/>
            <person name="Bruno V.M."/>
            <person name="Liu G."/>
            <person name="Beyhan S."/>
            <person name="Sundermann A.J."/>
            <person name="Mounaud S."/>
            <person name="Pasculle A.W."/>
            <person name="Nierman W.C."/>
            <person name="Driscoll E."/>
            <person name="Cumbie R."/>
            <person name="Clancy C.J."/>
            <person name="Dupont C.L."/>
        </authorList>
    </citation>
    <scope>NUCLEOTIDE SEQUENCE</scope>
    <source>
        <strain evidence="1">GL11</strain>
    </source>
</reference>
<comment type="caution">
    <text evidence="1">The sequence shown here is derived from an EMBL/GenBank/DDBJ whole genome shotgun (WGS) entry which is preliminary data.</text>
</comment>
<dbReference type="AlphaFoldDB" id="A0A9P7BJ13"/>
<accession>A0A9P7BJ13</accession>
<keyword evidence="2" id="KW-1185">Reference proteome</keyword>
<evidence type="ECO:0000313" key="2">
    <source>
        <dbReference type="Proteomes" id="UP000716291"/>
    </source>
</evidence>
<proteinExistence type="predicted"/>
<protein>
    <submittedName>
        <fullName evidence="1">Uncharacterized protein</fullName>
    </submittedName>
</protein>
<gene>
    <name evidence="1" type="ORF">G6F64_014374</name>
</gene>
<evidence type="ECO:0000313" key="1">
    <source>
        <dbReference type="EMBL" id="KAG1283150.1"/>
    </source>
</evidence>